<evidence type="ECO:0008006" key="3">
    <source>
        <dbReference type="Google" id="ProtNLM"/>
    </source>
</evidence>
<organism evidence="1 2">
    <name type="scientific">Dendrothele bispora (strain CBS 962.96)</name>
    <dbReference type="NCBI Taxonomy" id="1314807"/>
    <lineage>
        <taxon>Eukaryota</taxon>
        <taxon>Fungi</taxon>
        <taxon>Dikarya</taxon>
        <taxon>Basidiomycota</taxon>
        <taxon>Agaricomycotina</taxon>
        <taxon>Agaricomycetes</taxon>
        <taxon>Agaricomycetidae</taxon>
        <taxon>Agaricales</taxon>
        <taxon>Agaricales incertae sedis</taxon>
        <taxon>Dendrothele</taxon>
    </lineage>
</organism>
<reference evidence="1 2" key="1">
    <citation type="journal article" date="2019" name="Nat. Ecol. Evol.">
        <title>Megaphylogeny resolves global patterns of mushroom evolution.</title>
        <authorList>
            <person name="Varga T."/>
            <person name="Krizsan K."/>
            <person name="Foldi C."/>
            <person name="Dima B."/>
            <person name="Sanchez-Garcia M."/>
            <person name="Sanchez-Ramirez S."/>
            <person name="Szollosi G.J."/>
            <person name="Szarkandi J.G."/>
            <person name="Papp V."/>
            <person name="Albert L."/>
            <person name="Andreopoulos W."/>
            <person name="Angelini C."/>
            <person name="Antonin V."/>
            <person name="Barry K.W."/>
            <person name="Bougher N.L."/>
            <person name="Buchanan P."/>
            <person name="Buyck B."/>
            <person name="Bense V."/>
            <person name="Catcheside P."/>
            <person name="Chovatia M."/>
            <person name="Cooper J."/>
            <person name="Damon W."/>
            <person name="Desjardin D."/>
            <person name="Finy P."/>
            <person name="Geml J."/>
            <person name="Haridas S."/>
            <person name="Hughes K."/>
            <person name="Justo A."/>
            <person name="Karasinski D."/>
            <person name="Kautmanova I."/>
            <person name="Kiss B."/>
            <person name="Kocsube S."/>
            <person name="Kotiranta H."/>
            <person name="LaButti K.M."/>
            <person name="Lechner B.E."/>
            <person name="Liimatainen K."/>
            <person name="Lipzen A."/>
            <person name="Lukacs Z."/>
            <person name="Mihaltcheva S."/>
            <person name="Morgado L.N."/>
            <person name="Niskanen T."/>
            <person name="Noordeloos M.E."/>
            <person name="Ohm R.A."/>
            <person name="Ortiz-Santana B."/>
            <person name="Ovrebo C."/>
            <person name="Racz N."/>
            <person name="Riley R."/>
            <person name="Savchenko A."/>
            <person name="Shiryaev A."/>
            <person name="Soop K."/>
            <person name="Spirin V."/>
            <person name="Szebenyi C."/>
            <person name="Tomsovsky M."/>
            <person name="Tulloss R.E."/>
            <person name="Uehling J."/>
            <person name="Grigoriev I.V."/>
            <person name="Vagvolgyi C."/>
            <person name="Papp T."/>
            <person name="Martin F.M."/>
            <person name="Miettinen O."/>
            <person name="Hibbett D.S."/>
            <person name="Nagy L.G."/>
        </authorList>
    </citation>
    <scope>NUCLEOTIDE SEQUENCE [LARGE SCALE GENOMIC DNA]</scope>
    <source>
        <strain evidence="1 2">CBS 962.96</strain>
    </source>
</reference>
<name>A0A4S8LZJ9_DENBC</name>
<gene>
    <name evidence="1" type="ORF">K435DRAFT_666934</name>
</gene>
<dbReference type="OrthoDB" id="2976650at2759"/>
<sequence length="265" mass="30920">SIRKIKTKKIPERQRTRSNLNLVKMQINALFNYTPTDAAIWKSIRSKDLERKTRYFLWMVANDAYMTGSHWLRANYTDEIKERATCQHDHKLEDITHILVNCESIGQELIWNLAGSLWSKKNSKIEWERPGLGVIIGAGLANISSQTGKRKSGDERLYKILIAESSYLAWKLRCERVIQNNNTPFTEQEVENRWNYMMNERLQLDRRMTSLNFGKKRVSPKLVKATWKGLLRPPEDFLPDDWVTNTGVLVGIESDLRRQTGPRGR</sequence>
<keyword evidence="2" id="KW-1185">Reference proteome</keyword>
<dbReference type="Proteomes" id="UP000297245">
    <property type="component" value="Unassembled WGS sequence"/>
</dbReference>
<protein>
    <recommendedName>
        <fullName evidence="3">Reverse transcriptase zinc-binding domain-containing protein</fullName>
    </recommendedName>
</protein>
<feature type="non-terminal residue" evidence="1">
    <location>
        <position position="1"/>
    </location>
</feature>
<evidence type="ECO:0000313" key="1">
    <source>
        <dbReference type="EMBL" id="THU95166.1"/>
    </source>
</evidence>
<accession>A0A4S8LZJ9</accession>
<dbReference type="AlphaFoldDB" id="A0A4S8LZJ9"/>
<proteinExistence type="predicted"/>
<evidence type="ECO:0000313" key="2">
    <source>
        <dbReference type="Proteomes" id="UP000297245"/>
    </source>
</evidence>
<dbReference type="EMBL" id="ML179206">
    <property type="protein sequence ID" value="THU95166.1"/>
    <property type="molecule type" value="Genomic_DNA"/>
</dbReference>